<keyword evidence="2" id="KW-0548">Nucleotidyltransferase</keyword>
<dbReference type="InterPro" id="IPR000477">
    <property type="entry name" value="RT_dom"/>
</dbReference>
<proteinExistence type="predicted"/>
<dbReference type="Proteomes" id="UP000054107">
    <property type="component" value="Unassembled WGS sequence"/>
</dbReference>
<dbReference type="OrthoDB" id="5593162at2759"/>
<dbReference type="PANTHER" id="PTHR37984">
    <property type="entry name" value="PROTEIN CBG26694"/>
    <property type="match status" value="1"/>
</dbReference>
<dbReference type="PANTHER" id="PTHR37984:SF5">
    <property type="entry name" value="PROTEIN NYNRIN-LIKE"/>
    <property type="match status" value="1"/>
</dbReference>
<dbReference type="GO" id="GO:0016779">
    <property type="term" value="F:nucleotidyltransferase activity"/>
    <property type="evidence" value="ECO:0007669"/>
    <property type="project" value="UniProtKB-KW"/>
</dbReference>
<dbReference type="Gene3D" id="3.30.70.270">
    <property type="match status" value="2"/>
</dbReference>
<dbReference type="EMBL" id="LN724078">
    <property type="protein sequence ID" value="CEP10415.1"/>
    <property type="molecule type" value="Genomic_DNA"/>
</dbReference>
<gene>
    <name evidence="6" type="primary">PARPA_04095.1 scaffold 11694</name>
</gene>
<keyword evidence="4" id="KW-0378">Hydrolase</keyword>
<keyword evidence="1" id="KW-0808">Transferase</keyword>
<dbReference type="InterPro" id="IPR043502">
    <property type="entry name" value="DNA/RNA_pol_sf"/>
</dbReference>
<organism evidence="6 7">
    <name type="scientific">Parasitella parasitica</name>
    <dbReference type="NCBI Taxonomy" id="35722"/>
    <lineage>
        <taxon>Eukaryota</taxon>
        <taxon>Fungi</taxon>
        <taxon>Fungi incertae sedis</taxon>
        <taxon>Mucoromycota</taxon>
        <taxon>Mucoromycotina</taxon>
        <taxon>Mucoromycetes</taxon>
        <taxon>Mucorales</taxon>
        <taxon>Mucorineae</taxon>
        <taxon>Mucoraceae</taxon>
        <taxon>Parasitella</taxon>
    </lineage>
</organism>
<evidence type="ECO:0000256" key="2">
    <source>
        <dbReference type="ARBA" id="ARBA00022695"/>
    </source>
</evidence>
<dbReference type="STRING" id="35722.A0A0B7N4L1"/>
<dbReference type="Gene3D" id="2.40.70.10">
    <property type="entry name" value="Acid Proteases"/>
    <property type="match status" value="1"/>
</dbReference>
<dbReference type="FunFam" id="3.30.70.270:FF:000020">
    <property type="entry name" value="Transposon Tf2-6 polyprotein-like Protein"/>
    <property type="match status" value="1"/>
</dbReference>
<evidence type="ECO:0000256" key="4">
    <source>
        <dbReference type="ARBA" id="ARBA00022759"/>
    </source>
</evidence>
<keyword evidence="7" id="KW-1185">Reference proteome</keyword>
<evidence type="ECO:0000256" key="1">
    <source>
        <dbReference type="ARBA" id="ARBA00022679"/>
    </source>
</evidence>
<evidence type="ECO:0000313" key="7">
    <source>
        <dbReference type="Proteomes" id="UP000054107"/>
    </source>
</evidence>
<evidence type="ECO:0000256" key="3">
    <source>
        <dbReference type="ARBA" id="ARBA00022722"/>
    </source>
</evidence>
<dbReference type="Gene3D" id="3.10.10.10">
    <property type="entry name" value="HIV Type 1 Reverse Transcriptase, subunit A, domain 1"/>
    <property type="match status" value="1"/>
</dbReference>
<sequence length="444" mass="50629">MLSTISLKEAQRLMLDILDAPPLYITYGNETKGISDKSVWFCGKVQQHTCKGYYLRVVKTQNYPIILGMDWLLRADVLLDPVHKTLVGRTDTPQIHSNSLITVAIDPVLQDLPKEVAAILQLMPHLYNTDEKQTFTTAPVEHRIDTGDARPVVSRGKRLSPKENEVVDEQVEILLAKGVIRASKSPWCANPVVVPKPDGNYRFCTNFRGLNQVTIKDKFPLPRMEDLIDRLLGSKWYHCLDLNSAYFQIPILEEHRCKTAFRSSKGLWEYNSLAQGLCNSPATFARYMENILSSVSSFTIKYLDDVLCFAQTQEASLEQLKQVLYILNHWNMKLNLKKCQFLKQEVRFLGFIISGTGVKSNPDKILPIKSWKPPTCTQELMQFLGICTFYHKFVHNLADKAAPLYHLLKKDSPFLWTQQCEAAFQHLKSALIQLPELAFPDGNL</sequence>
<dbReference type="InterPro" id="IPR050951">
    <property type="entry name" value="Retrovirus_Pol_polyprotein"/>
</dbReference>
<dbReference type="Pfam" id="PF00078">
    <property type="entry name" value="RVT_1"/>
    <property type="match status" value="1"/>
</dbReference>
<dbReference type="AlphaFoldDB" id="A0A0B7N4L1"/>
<dbReference type="GO" id="GO:0004519">
    <property type="term" value="F:endonuclease activity"/>
    <property type="evidence" value="ECO:0007669"/>
    <property type="project" value="UniProtKB-KW"/>
</dbReference>
<name>A0A0B7N4L1_9FUNG</name>
<keyword evidence="4" id="KW-0255">Endonuclease</keyword>
<evidence type="ECO:0000259" key="5">
    <source>
        <dbReference type="PROSITE" id="PS50878"/>
    </source>
</evidence>
<dbReference type="SUPFAM" id="SSF56672">
    <property type="entry name" value="DNA/RNA polymerases"/>
    <property type="match status" value="1"/>
</dbReference>
<accession>A0A0B7N4L1</accession>
<feature type="domain" description="Reverse transcriptase" evidence="5">
    <location>
        <begin position="175"/>
        <end position="353"/>
    </location>
</feature>
<dbReference type="InterPro" id="IPR021109">
    <property type="entry name" value="Peptidase_aspartic_dom_sf"/>
</dbReference>
<reference evidence="6 7" key="1">
    <citation type="submission" date="2014-09" db="EMBL/GenBank/DDBJ databases">
        <authorList>
            <person name="Ellenberger Sabrina"/>
        </authorList>
    </citation>
    <scope>NUCLEOTIDE SEQUENCE [LARGE SCALE GENOMIC DNA]</scope>
    <source>
        <strain evidence="6 7">CBS 412.66</strain>
    </source>
</reference>
<keyword evidence="3" id="KW-0540">Nuclease</keyword>
<dbReference type="InterPro" id="IPR043128">
    <property type="entry name" value="Rev_trsase/Diguanyl_cyclase"/>
</dbReference>
<evidence type="ECO:0000313" key="6">
    <source>
        <dbReference type="EMBL" id="CEP10415.1"/>
    </source>
</evidence>
<protein>
    <recommendedName>
        <fullName evidence="5">Reverse transcriptase domain-containing protein</fullName>
    </recommendedName>
</protein>
<dbReference type="CDD" id="cd01647">
    <property type="entry name" value="RT_LTR"/>
    <property type="match status" value="1"/>
</dbReference>
<dbReference type="PROSITE" id="PS50878">
    <property type="entry name" value="RT_POL"/>
    <property type="match status" value="1"/>
</dbReference>
<feature type="non-terminal residue" evidence="6">
    <location>
        <position position="444"/>
    </location>
</feature>